<accession>A0A0W0EYL4</accession>
<dbReference type="PANTHER" id="PTHR15020">
    <property type="entry name" value="FLAVIN REDUCTASE-RELATED"/>
    <property type="match status" value="1"/>
</dbReference>
<dbReference type="InterPro" id="IPR016040">
    <property type="entry name" value="NAD(P)-bd_dom"/>
</dbReference>
<dbReference type="EMBL" id="LATX01002447">
    <property type="protein sequence ID" value="KTB29159.1"/>
    <property type="molecule type" value="Genomic_DNA"/>
</dbReference>
<feature type="domain" description="NAD(P)-binding" evidence="1">
    <location>
        <begin position="8"/>
        <end position="219"/>
    </location>
</feature>
<dbReference type="PANTHER" id="PTHR15020:SF50">
    <property type="entry name" value="UPF0659 PROTEIN YMR090W"/>
    <property type="match status" value="1"/>
</dbReference>
<dbReference type="Proteomes" id="UP000054988">
    <property type="component" value="Unassembled WGS sequence"/>
</dbReference>
<dbReference type="SUPFAM" id="SSF51735">
    <property type="entry name" value="NAD(P)-binding Rossmann-fold domains"/>
    <property type="match status" value="1"/>
</dbReference>
<evidence type="ECO:0000313" key="2">
    <source>
        <dbReference type="EMBL" id="KTB29159.1"/>
    </source>
</evidence>
<dbReference type="AlphaFoldDB" id="A0A0W0EYL4"/>
<reference evidence="2 3" key="1">
    <citation type="submission" date="2015-12" db="EMBL/GenBank/DDBJ databases">
        <title>Draft genome sequence of Moniliophthora roreri, the causal agent of frosty pod rot of cacao.</title>
        <authorList>
            <person name="Aime M.C."/>
            <person name="Diaz-Valderrama J.R."/>
            <person name="Kijpornyongpan T."/>
            <person name="Phillips-Mora W."/>
        </authorList>
    </citation>
    <scope>NUCLEOTIDE SEQUENCE [LARGE SCALE GENOMIC DNA]</scope>
    <source>
        <strain evidence="2 3">MCA 2952</strain>
    </source>
</reference>
<dbReference type="InterPro" id="IPR036291">
    <property type="entry name" value="NAD(P)-bd_dom_sf"/>
</dbReference>
<evidence type="ECO:0000313" key="3">
    <source>
        <dbReference type="Proteomes" id="UP000054988"/>
    </source>
</evidence>
<protein>
    <recommendedName>
        <fullName evidence="1">NAD(P)-binding domain-containing protein</fullName>
    </recommendedName>
</protein>
<dbReference type="Gene3D" id="3.40.50.720">
    <property type="entry name" value="NAD(P)-binding Rossmann-like Domain"/>
    <property type="match status" value="1"/>
</dbReference>
<dbReference type="Pfam" id="PF13460">
    <property type="entry name" value="NAD_binding_10"/>
    <property type="match status" value="1"/>
</dbReference>
<organism evidence="2 3">
    <name type="scientific">Moniliophthora roreri</name>
    <name type="common">Frosty pod rot fungus</name>
    <name type="synonym">Monilia roreri</name>
    <dbReference type="NCBI Taxonomy" id="221103"/>
    <lineage>
        <taxon>Eukaryota</taxon>
        <taxon>Fungi</taxon>
        <taxon>Dikarya</taxon>
        <taxon>Basidiomycota</taxon>
        <taxon>Agaricomycotina</taxon>
        <taxon>Agaricomycetes</taxon>
        <taxon>Agaricomycetidae</taxon>
        <taxon>Agaricales</taxon>
        <taxon>Marasmiineae</taxon>
        <taxon>Marasmiaceae</taxon>
        <taxon>Moniliophthora</taxon>
    </lineage>
</organism>
<dbReference type="eggNOG" id="KOG1203">
    <property type="taxonomic scope" value="Eukaryota"/>
</dbReference>
<evidence type="ECO:0000259" key="1">
    <source>
        <dbReference type="Pfam" id="PF13460"/>
    </source>
</evidence>
<comment type="caution">
    <text evidence="2">The sequence shown here is derived from an EMBL/GenBank/DDBJ whole genome shotgun (WGS) entry which is preliminary data.</text>
</comment>
<sequence>MARILLLGGHGKVALRITKFLAAQNHHIVSVVRNAEHIADIRALAPAHNIKLVEPVVASIEDADDQVAARMMVDIDWVVWSAGAGGKGGPERTKAVDEVAAKRFMKAALEAPSVTRFLIISTSSARREPASWWKEDDVAQFNRSWSNIGAYCQAKLDADEYLYEESRKTKKSGWQDIYVRPGMLTDEPGTGKVDLGKARKAGSVTRDDVAATVVELLKRDDVGGLWLDLLGGDEPIESAVQRVGIQGITAKE</sequence>
<gene>
    <name evidence="2" type="ORF">WG66_18288</name>
</gene>
<name>A0A0W0EYL4_MONRR</name>
<proteinExistence type="predicted"/>